<dbReference type="EMBL" id="QJPH01000195">
    <property type="protein sequence ID" value="PZN82984.1"/>
    <property type="molecule type" value="Genomic_DNA"/>
</dbReference>
<feature type="short sequence motif" description="GXGXXG" evidence="2">
    <location>
        <begin position="133"/>
        <end position="138"/>
    </location>
</feature>
<keyword evidence="2" id="KW-0442">Lipid degradation</keyword>
<evidence type="ECO:0000256" key="2">
    <source>
        <dbReference type="PROSITE-ProRule" id="PRU01161"/>
    </source>
</evidence>
<organism evidence="6 7">
    <name type="scientific">Candidatus Methylumidiphilus alinenensis</name>
    <dbReference type="NCBI Taxonomy" id="2202197"/>
    <lineage>
        <taxon>Bacteria</taxon>
        <taxon>Pseudomonadati</taxon>
        <taxon>Pseudomonadota</taxon>
        <taxon>Gammaproteobacteria</taxon>
        <taxon>Methylococcales</taxon>
        <taxon>Candidatus Methylumidiphilus</taxon>
    </lineage>
</organism>
<evidence type="ECO:0000256" key="4">
    <source>
        <dbReference type="SAM" id="Phobius"/>
    </source>
</evidence>
<comment type="caution">
    <text evidence="6">The sequence shown here is derived from an EMBL/GenBank/DDBJ whole genome shotgun (WGS) entry which is preliminary data.</text>
</comment>
<dbReference type="PROSITE" id="PS51635">
    <property type="entry name" value="PNPLA"/>
    <property type="match status" value="1"/>
</dbReference>
<proteinExistence type="predicted"/>
<feature type="domain" description="PNPLA" evidence="5">
    <location>
        <begin position="129"/>
        <end position="322"/>
    </location>
</feature>
<dbReference type="InterPro" id="IPR016035">
    <property type="entry name" value="Acyl_Trfase/lysoPLipase"/>
</dbReference>
<sequence>MLSSPHPQTCLKSGKLTQTTVSAMPISTTRQGVMADDVRWRVAINHEPFRILRFVILAATAVLLLGCAVFRLHSPPPQKFEPLVQIPGMPGVRAWGDEFSPVFQQDALAAREQEKHSGLFEKEPIVNVLAISGGGGDGAFGAGLLCGWTLSGSRPSFKLVTGVSTGALTAPFAFLGPAYDEKLRQAYTTISGRDIFLMRSLLAIVLRPDSLGLNDPLAKLTAEIVDEKMLADVAAEHLKGRRLYISTTALDAQRPVVWNMGAIAASGHPKALSLFRDIMIASAAIPVAFPPVFLKVEADGQRFDEMHVDGGVMNQVFLYGSMLDPQEFRNNSNDGLPNREARVYVIRNSQLKPDWQEVNPRVQSIGPRSISSLIKAQGIGDLFRIFTTARRDRLDFHLAFIPDSLDTNREDEFDNRVMNLLFDAGYDLAKRGYPWRKAPPGYFPVRNTQNKNGPSLSDTPTEAH</sequence>
<dbReference type="Pfam" id="PF01734">
    <property type="entry name" value="Patatin"/>
    <property type="match status" value="1"/>
</dbReference>
<keyword evidence="1 2" id="KW-0443">Lipid metabolism</keyword>
<feature type="compositionally biased region" description="Polar residues" evidence="3">
    <location>
        <begin position="446"/>
        <end position="464"/>
    </location>
</feature>
<dbReference type="Proteomes" id="UP000249396">
    <property type="component" value="Unassembled WGS sequence"/>
</dbReference>
<keyword evidence="4" id="KW-1133">Transmembrane helix</keyword>
<feature type="region of interest" description="Disordered" evidence="3">
    <location>
        <begin position="441"/>
        <end position="464"/>
    </location>
</feature>
<feature type="active site" description="Nucleophile" evidence="2">
    <location>
        <position position="164"/>
    </location>
</feature>
<dbReference type="GO" id="GO:0016042">
    <property type="term" value="P:lipid catabolic process"/>
    <property type="evidence" value="ECO:0007669"/>
    <property type="project" value="UniProtKB-UniRule"/>
</dbReference>
<gene>
    <name evidence="6" type="ORF">DM484_05385</name>
</gene>
<evidence type="ECO:0000313" key="6">
    <source>
        <dbReference type="EMBL" id="PZN82984.1"/>
    </source>
</evidence>
<reference evidence="6 7" key="1">
    <citation type="journal article" date="2018" name="Aquat. Microb. Ecol.">
        <title>Gammaproteobacterial methanotrophs dominate.</title>
        <authorList>
            <person name="Rissanen A.J."/>
            <person name="Saarenheimo J."/>
            <person name="Tiirola M."/>
            <person name="Peura S."/>
            <person name="Aalto S.L."/>
            <person name="Karvinen A."/>
            <person name="Nykanen H."/>
        </authorList>
    </citation>
    <scope>NUCLEOTIDE SEQUENCE [LARGE SCALE GENOMIC DNA]</scope>
    <source>
        <strain evidence="6">AMbin10</strain>
    </source>
</reference>
<evidence type="ECO:0000313" key="7">
    <source>
        <dbReference type="Proteomes" id="UP000249396"/>
    </source>
</evidence>
<keyword evidence="4" id="KW-0472">Membrane</keyword>
<feature type="short sequence motif" description="GXSXG" evidence="2">
    <location>
        <begin position="162"/>
        <end position="166"/>
    </location>
</feature>
<dbReference type="Gene3D" id="3.40.1090.10">
    <property type="entry name" value="Cytosolic phospholipase A2 catalytic domain"/>
    <property type="match status" value="1"/>
</dbReference>
<dbReference type="SUPFAM" id="SSF52151">
    <property type="entry name" value="FabD/lysophospholipase-like"/>
    <property type="match status" value="1"/>
</dbReference>
<dbReference type="AlphaFoldDB" id="A0A2W4TEJ9"/>
<accession>A0A2W4TEJ9</accession>
<keyword evidence="2" id="KW-0378">Hydrolase</keyword>
<feature type="active site" description="Proton acceptor" evidence="2">
    <location>
        <position position="309"/>
    </location>
</feature>
<feature type="transmembrane region" description="Helical" evidence="4">
    <location>
        <begin position="51"/>
        <end position="72"/>
    </location>
</feature>
<name>A0A2W4TEJ9_9GAMM</name>
<dbReference type="GO" id="GO:0016787">
    <property type="term" value="F:hydrolase activity"/>
    <property type="evidence" value="ECO:0007669"/>
    <property type="project" value="UniProtKB-UniRule"/>
</dbReference>
<protein>
    <submittedName>
        <fullName evidence="6">Patatin</fullName>
    </submittedName>
</protein>
<evidence type="ECO:0000256" key="3">
    <source>
        <dbReference type="SAM" id="MobiDB-lite"/>
    </source>
</evidence>
<feature type="short sequence motif" description="DGA/G" evidence="2">
    <location>
        <begin position="309"/>
        <end position="311"/>
    </location>
</feature>
<dbReference type="InterPro" id="IPR002641">
    <property type="entry name" value="PNPLA_dom"/>
</dbReference>
<evidence type="ECO:0000259" key="5">
    <source>
        <dbReference type="PROSITE" id="PS51635"/>
    </source>
</evidence>
<keyword evidence="4" id="KW-0812">Transmembrane</keyword>
<evidence type="ECO:0000256" key="1">
    <source>
        <dbReference type="ARBA" id="ARBA00023098"/>
    </source>
</evidence>